<gene>
    <name evidence="1" type="ORF">VRS74_08760</name>
</gene>
<sequence length="179" mass="19601">MGMWSRRSALGSIAGLSLVGLSGLARAEEVLRFPRVPMRLVRRLVRQLHDGAQIVVEREWLVSFSEHAEGIAVHGRQLPADVEAPPRIASIAEVERGRSTDHMFPILLDKSGMIVAAGTSETREDVDAAMKAAEEIIARAAISGSEAAQHRPFSRNCSRREARCLTRCQATCFSRVTLA</sequence>
<evidence type="ECO:0000313" key="1">
    <source>
        <dbReference type="EMBL" id="MEE1877773.1"/>
    </source>
</evidence>
<evidence type="ECO:0000313" key="2">
    <source>
        <dbReference type="Proteomes" id="UP001343492"/>
    </source>
</evidence>
<comment type="caution">
    <text evidence="1">The sequence shown here is derived from an EMBL/GenBank/DDBJ whole genome shotgun (WGS) entry which is preliminary data.</text>
</comment>
<organism evidence="1 2">
    <name type="scientific">Altererythrobacter litoralis</name>
    <dbReference type="NCBI Taxonomy" id="3113904"/>
    <lineage>
        <taxon>Bacteria</taxon>
        <taxon>Pseudomonadati</taxon>
        <taxon>Pseudomonadota</taxon>
        <taxon>Alphaproteobacteria</taxon>
        <taxon>Sphingomonadales</taxon>
        <taxon>Erythrobacteraceae</taxon>
        <taxon>Altererythrobacter</taxon>
    </lineage>
</organism>
<dbReference type="EMBL" id="JAZDQV010000007">
    <property type="protein sequence ID" value="MEE1877773.1"/>
    <property type="molecule type" value="Genomic_DNA"/>
</dbReference>
<accession>A0ABU7GF98</accession>
<dbReference type="RefSeq" id="WP_354144879.1">
    <property type="nucleotide sequence ID" value="NZ_JAZDQV010000007.1"/>
</dbReference>
<name>A0ABU7GF98_9SPHN</name>
<protein>
    <submittedName>
        <fullName evidence="1">Uncharacterized protein</fullName>
    </submittedName>
</protein>
<dbReference type="Proteomes" id="UP001343492">
    <property type="component" value="Unassembled WGS sequence"/>
</dbReference>
<proteinExistence type="predicted"/>
<reference evidence="1 2" key="1">
    <citation type="submission" date="2024-01" db="EMBL/GenBank/DDBJ databases">
        <title>The genome sequence of Erythrobacteraceae sp. strain 1XM1-14.</title>
        <authorList>
            <person name="Liu Y."/>
        </authorList>
    </citation>
    <scope>NUCLEOTIDE SEQUENCE [LARGE SCALE GENOMIC DNA]</scope>
    <source>
        <strain evidence="1 2">1XM1-14</strain>
    </source>
</reference>
<keyword evidence="2" id="KW-1185">Reference proteome</keyword>